<dbReference type="PANTHER" id="PTHR42939">
    <property type="entry name" value="ABC TRANSPORTER ATP-BINDING PROTEIN ALBC-RELATED"/>
    <property type="match status" value="1"/>
</dbReference>
<comment type="caution">
    <text evidence="5">The sequence shown here is derived from an EMBL/GenBank/DDBJ whole genome shotgun (WGS) entry which is preliminary data.</text>
</comment>
<evidence type="ECO:0000256" key="1">
    <source>
        <dbReference type="ARBA" id="ARBA00022448"/>
    </source>
</evidence>
<dbReference type="PANTHER" id="PTHR42939:SF1">
    <property type="entry name" value="ABC TRANSPORTER ATP-BINDING PROTEIN ALBC-RELATED"/>
    <property type="match status" value="1"/>
</dbReference>
<feature type="domain" description="ABC transporter" evidence="4">
    <location>
        <begin position="19"/>
        <end position="66"/>
    </location>
</feature>
<evidence type="ECO:0000313" key="5">
    <source>
        <dbReference type="EMBL" id="MFM9413896.1"/>
    </source>
</evidence>
<dbReference type="EMBL" id="JBJUVG010000007">
    <property type="protein sequence ID" value="MFM9413896.1"/>
    <property type="molecule type" value="Genomic_DNA"/>
</dbReference>
<dbReference type="Gene3D" id="3.40.50.300">
    <property type="entry name" value="P-loop containing nucleotide triphosphate hydrolases"/>
    <property type="match status" value="1"/>
</dbReference>
<gene>
    <name evidence="5" type="ORF">ACKQTC_05920</name>
</gene>
<evidence type="ECO:0000256" key="2">
    <source>
        <dbReference type="ARBA" id="ARBA00022741"/>
    </source>
</evidence>
<accession>A0ABW9H0S9</accession>
<dbReference type="GO" id="GO:0005524">
    <property type="term" value="F:ATP binding"/>
    <property type="evidence" value="ECO:0007669"/>
    <property type="project" value="UniProtKB-KW"/>
</dbReference>
<dbReference type="SUPFAM" id="SSF52540">
    <property type="entry name" value="P-loop containing nucleoside triphosphate hydrolases"/>
    <property type="match status" value="1"/>
</dbReference>
<dbReference type="InterPro" id="IPR051782">
    <property type="entry name" value="ABC_Transporter_VariousFunc"/>
</dbReference>
<keyword evidence="3 5" id="KW-0067">ATP-binding</keyword>
<protein>
    <submittedName>
        <fullName evidence="5">ATP-binding cassette domain-containing protein</fullName>
    </submittedName>
</protein>
<reference evidence="5 6" key="1">
    <citation type="journal article" date="2016" name="Int. J. Syst. Evol. Microbiol.">
        <title>Peptococcus simiae sp. nov., isolated from rhesus macaque faeces and emended description of the genus Peptococcus.</title>
        <authorList>
            <person name="Shkoporov A.N."/>
            <person name="Efimov B.A."/>
            <person name="Kondova I."/>
            <person name="Ouwerling B."/>
            <person name="Chaplin A.V."/>
            <person name="Shcherbakova V.A."/>
            <person name="Langermans J.A.M."/>
        </authorList>
    </citation>
    <scope>NUCLEOTIDE SEQUENCE [LARGE SCALE GENOMIC DNA]</scope>
    <source>
        <strain evidence="5 6">M108</strain>
    </source>
</reference>
<proteinExistence type="predicted"/>
<keyword evidence="1" id="KW-0813">Transport</keyword>
<keyword evidence="2" id="KW-0547">Nucleotide-binding</keyword>
<dbReference type="InterPro" id="IPR003439">
    <property type="entry name" value="ABC_transporter-like_ATP-bd"/>
</dbReference>
<sequence>MENLKIENVTKEYRESALLDNVTFDLEKGKVYGLLGKNGAGKTTLLKIIVKLIPMDNYKGRVKILDSEKKISALI</sequence>
<evidence type="ECO:0000256" key="3">
    <source>
        <dbReference type="ARBA" id="ARBA00022840"/>
    </source>
</evidence>
<keyword evidence="6" id="KW-1185">Reference proteome</keyword>
<dbReference type="Pfam" id="PF00005">
    <property type="entry name" value="ABC_tran"/>
    <property type="match status" value="1"/>
</dbReference>
<dbReference type="InterPro" id="IPR027417">
    <property type="entry name" value="P-loop_NTPase"/>
</dbReference>
<organism evidence="5 6">
    <name type="scientific">Peptococcus simiae</name>
    <dbReference type="NCBI Taxonomy" id="1643805"/>
    <lineage>
        <taxon>Bacteria</taxon>
        <taxon>Bacillati</taxon>
        <taxon>Bacillota</taxon>
        <taxon>Clostridia</taxon>
        <taxon>Eubacteriales</taxon>
        <taxon>Peptococcaceae</taxon>
        <taxon>Peptococcus</taxon>
    </lineage>
</organism>
<dbReference type="Proteomes" id="UP001631949">
    <property type="component" value="Unassembled WGS sequence"/>
</dbReference>
<name>A0ABW9H0S9_9FIRM</name>
<evidence type="ECO:0000313" key="6">
    <source>
        <dbReference type="Proteomes" id="UP001631949"/>
    </source>
</evidence>
<dbReference type="RefSeq" id="WP_408977510.1">
    <property type="nucleotide sequence ID" value="NZ_JBJUVG010000007.1"/>
</dbReference>
<evidence type="ECO:0000259" key="4">
    <source>
        <dbReference type="Pfam" id="PF00005"/>
    </source>
</evidence>